<comment type="caution">
    <text evidence="1">The sequence shown here is derived from an EMBL/GenBank/DDBJ whole genome shotgun (WGS) entry which is preliminary data.</text>
</comment>
<sequence length="187" mass="22006">MYSETFAHYNDQTKVMRLKCFKIENKLTVNIKKIIKAIFTPLYYNVTIIESTREHNPYNLNLIERVTMMLALNTVDMELIVDLNLIFWLPKTKIKLSCCTQFKFYTIGEFSIAVHQTLDTIHIDIISLPDKKDNIFSMTGTDYHHCLKFHVNENPIARKNHELVKIIEVNQYLMACDQMNKILQISD</sequence>
<protein>
    <submittedName>
        <fullName evidence="1">Uncharacterized protein</fullName>
    </submittedName>
</protein>
<dbReference type="AlphaFoldDB" id="A0A6G0T5L8"/>
<accession>A0A6G0T5L8</accession>
<gene>
    <name evidence="1" type="ORF">AGLY_013851</name>
</gene>
<organism evidence="1 2">
    <name type="scientific">Aphis glycines</name>
    <name type="common">Soybean aphid</name>
    <dbReference type="NCBI Taxonomy" id="307491"/>
    <lineage>
        <taxon>Eukaryota</taxon>
        <taxon>Metazoa</taxon>
        <taxon>Ecdysozoa</taxon>
        <taxon>Arthropoda</taxon>
        <taxon>Hexapoda</taxon>
        <taxon>Insecta</taxon>
        <taxon>Pterygota</taxon>
        <taxon>Neoptera</taxon>
        <taxon>Paraneoptera</taxon>
        <taxon>Hemiptera</taxon>
        <taxon>Sternorrhyncha</taxon>
        <taxon>Aphidomorpha</taxon>
        <taxon>Aphidoidea</taxon>
        <taxon>Aphididae</taxon>
        <taxon>Aphidini</taxon>
        <taxon>Aphis</taxon>
        <taxon>Aphis</taxon>
    </lineage>
</organism>
<dbReference type="Proteomes" id="UP000475862">
    <property type="component" value="Unassembled WGS sequence"/>
</dbReference>
<proteinExistence type="predicted"/>
<name>A0A6G0T5L8_APHGL</name>
<evidence type="ECO:0000313" key="2">
    <source>
        <dbReference type="Proteomes" id="UP000475862"/>
    </source>
</evidence>
<reference evidence="1 2" key="1">
    <citation type="submission" date="2019-08" db="EMBL/GenBank/DDBJ databases">
        <title>The genome of the soybean aphid Biotype 1, its phylome, world population structure and adaptation to the North American continent.</title>
        <authorList>
            <person name="Giordano R."/>
            <person name="Donthu R.K."/>
            <person name="Hernandez A.G."/>
            <person name="Wright C.L."/>
            <person name="Zimin A.V."/>
        </authorList>
    </citation>
    <scope>NUCLEOTIDE SEQUENCE [LARGE SCALE GENOMIC DNA]</scope>
    <source>
        <tissue evidence="1">Whole aphids</tissue>
    </source>
</reference>
<keyword evidence="2" id="KW-1185">Reference proteome</keyword>
<dbReference type="EMBL" id="VYZN01000055">
    <property type="protein sequence ID" value="KAE9526220.1"/>
    <property type="molecule type" value="Genomic_DNA"/>
</dbReference>
<evidence type="ECO:0000313" key="1">
    <source>
        <dbReference type="EMBL" id="KAE9526220.1"/>
    </source>
</evidence>